<dbReference type="Proteomes" id="UP000321393">
    <property type="component" value="Unassembled WGS sequence"/>
</dbReference>
<sequence length="217" mass="24828">MKVMSVEMATTISTMFWTKCCTFNIQWKEVFGYLSVGVDDVENEQLNVFEIIVSHRVEEHIEDDTLYRIDVDPTIVERSIVCHIDDNFIDNRDEQFNMSSFPRDFEEIGPMFLKFDEELNTARGSSLVGDNSETTQPSLTPSRRVQSRFLDLERYLHVNGRIPMSIAPHTEKPISLHVVQFSQAIGVCVRKTFPVASSGQTLEENTSSSSRAIYSIF</sequence>
<gene>
    <name evidence="1" type="ORF">E6C27_scaffold207G00100</name>
</gene>
<proteinExistence type="predicted"/>
<name>A0A5A7UAI6_CUCMM</name>
<comment type="caution">
    <text evidence="1">The sequence shown here is derived from an EMBL/GenBank/DDBJ whole genome shotgun (WGS) entry which is preliminary data.</text>
</comment>
<dbReference type="AlphaFoldDB" id="A0A5A7UAI6"/>
<dbReference type="EMBL" id="SSTE01010863">
    <property type="protein sequence ID" value="KAA0052200.1"/>
    <property type="molecule type" value="Genomic_DNA"/>
</dbReference>
<evidence type="ECO:0000313" key="2">
    <source>
        <dbReference type="Proteomes" id="UP000321393"/>
    </source>
</evidence>
<reference evidence="1 2" key="1">
    <citation type="submission" date="2019-08" db="EMBL/GenBank/DDBJ databases">
        <title>Draft genome sequences of two oriental melons (Cucumis melo L. var makuwa).</title>
        <authorList>
            <person name="Kwon S.-Y."/>
        </authorList>
    </citation>
    <scope>NUCLEOTIDE SEQUENCE [LARGE SCALE GENOMIC DNA]</scope>
    <source>
        <strain evidence="2">cv. SW 3</strain>
        <tissue evidence="1">Leaf</tissue>
    </source>
</reference>
<protein>
    <submittedName>
        <fullName evidence="1">CACTA en-spm transposon protein</fullName>
    </submittedName>
</protein>
<accession>A0A5A7UAI6</accession>
<organism evidence="1 2">
    <name type="scientific">Cucumis melo var. makuwa</name>
    <name type="common">Oriental melon</name>
    <dbReference type="NCBI Taxonomy" id="1194695"/>
    <lineage>
        <taxon>Eukaryota</taxon>
        <taxon>Viridiplantae</taxon>
        <taxon>Streptophyta</taxon>
        <taxon>Embryophyta</taxon>
        <taxon>Tracheophyta</taxon>
        <taxon>Spermatophyta</taxon>
        <taxon>Magnoliopsida</taxon>
        <taxon>eudicotyledons</taxon>
        <taxon>Gunneridae</taxon>
        <taxon>Pentapetalae</taxon>
        <taxon>rosids</taxon>
        <taxon>fabids</taxon>
        <taxon>Cucurbitales</taxon>
        <taxon>Cucurbitaceae</taxon>
        <taxon>Benincaseae</taxon>
        <taxon>Cucumis</taxon>
    </lineage>
</organism>
<evidence type="ECO:0000313" key="1">
    <source>
        <dbReference type="EMBL" id="KAA0052200.1"/>
    </source>
</evidence>